<dbReference type="EMBL" id="GBRH01248530">
    <property type="protein sequence ID" value="JAD49365.1"/>
    <property type="molecule type" value="Transcribed_RNA"/>
</dbReference>
<reference evidence="1" key="2">
    <citation type="journal article" date="2015" name="Data Brief">
        <title>Shoot transcriptome of the giant reed, Arundo donax.</title>
        <authorList>
            <person name="Barrero R.A."/>
            <person name="Guerrero F.D."/>
            <person name="Moolhuijzen P."/>
            <person name="Goolsby J.A."/>
            <person name="Tidwell J."/>
            <person name="Bellgard S.E."/>
            <person name="Bellgard M.I."/>
        </authorList>
    </citation>
    <scope>NUCLEOTIDE SEQUENCE</scope>
    <source>
        <tissue evidence="1">Shoot tissue taken approximately 20 cm above the soil surface</tissue>
    </source>
</reference>
<protein>
    <submittedName>
        <fullName evidence="1">Uncharacterized protein</fullName>
    </submittedName>
</protein>
<evidence type="ECO:0000313" key="1">
    <source>
        <dbReference type="EMBL" id="JAD49365.1"/>
    </source>
</evidence>
<sequence length="37" mass="4133">MWSARFTLPDPGGKLEIDSFVVVSKEVYLNLVSSLFS</sequence>
<reference evidence="1" key="1">
    <citation type="submission" date="2014-09" db="EMBL/GenBank/DDBJ databases">
        <authorList>
            <person name="Magalhaes I.L.F."/>
            <person name="Oliveira U."/>
            <person name="Santos F.R."/>
            <person name="Vidigal T.H.D.A."/>
            <person name="Brescovit A.D."/>
            <person name="Santos A.J."/>
        </authorList>
    </citation>
    <scope>NUCLEOTIDE SEQUENCE</scope>
    <source>
        <tissue evidence="1">Shoot tissue taken approximately 20 cm above the soil surface</tissue>
    </source>
</reference>
<proteinExistence type="predicted"/>
<dbReference type="AlphaFoldDB" id="A0A0A9AK87"/>
<name>A0A0A9AK87_ARUDO</name>
<organism evidence="1">
    <name type="scientific">Arundo donax</name>
    <name type="common">Giant reed</name>
    <name type="synonym">Donax arundinaceus</name>
    <dbReference type="NCBI Taxonomy" id="35708"/>
    <lineage>
        <taxon>Eukaryota</taxon>
        <taxon>Viridiplantae</taxon>
        <taxon>Streptophyta</taxon>
        <taxon>Embryophyta</taxon>
        <taxon>Tracheophyta</taxon>
        <taxon>Spermatophyta</taxon>
        <taxon>Magnoliopsida</taxon>
        <taxon>Liliopsida</taxon>
        <taxon>Poales</taxon>
        <taxon>Poaceae</taxon>
        <taxon>PACMAD clade</taxon>
        <taxon>Arundinoideae</taxon>
        <taxon>Arundineae</taxon>
        <taxon>Arundo</taxon>
    </lineage>
</organism>
<accession>A0A0A9AK87</accession>